<proteinExistence type="predicted"/>
<name>A0A7C5JVL1_THELI</name>
<accession>A0A7C5JVL1</accession>
<evidence type="ECO:0000313" key="1">
    <source>
        <dbReference type="EMBL" id="HHH99893.1"/>
    </source>
</evidence>
<dbReference type="AlphaFoldDB" id="A0A7C5JVL1"/>
<sequence>MVSPSPSPIIGDRRESLNPEFVERAVETVRAALPFFTAGVPIIRRGPAGEIHVDAPIMYMDFAIDRMHYDPYARAPSPKGRPVRAWGIEVDPREVRVIVNSALKEARVIEAAEFREPEDAWAIPVAWGKFIILHVKVSYDGKELIPDYGLTEEVRRYVI</sequence>
<gene>
    <name evidence="1" type="ORF">ENL40_00175</name>
</gene>
<dbReference type="Proteomes" id="UP000886217">
    <property type="component" value="Unassembled WGS sequence"/>
</dbReference>
<dbReference type="EMBL" id="DRTU01000009">
    <property type="protein sequence ID" value="HHH99893.1"/>
    <property type="molecule type" value="Genomic_DNA"/>
</dbReference>
<protein>
    <submittedName>
        <fullName evidence="1">Uncharacterized protein</fullName>
    </submittedName>
</protein>
<comment type="caution">
    <text evidence="1">The sequence shown here is derived from an EMBL/GenBank/DDBJ whole genome shotgun (WGS) entry which is preliminary data.</text>
</comment>
<reference evidence="1" key="1">
    <citation type="journal article" date="2020" name="mSystems">
        <title>Genome- and Community-Level Interaction Insights into Carbon Utilization and Element Cycling Functions of Hydrothermarchaeota in Hydrothermal Sediment.</title>
        <authorList>
            <person name="Zhou Z."/>
            <person name="Liu Y."/>
            <person name="Xu W."/>
            <person name="Pan J."/>
            <person name="Luo Z.H."/>
            <person name="Li M."/>
        </authorList>
    </citation>
    <scope>NUCLEOTIDE SEQUENCE [LARGE SCALE GENOMIC DNA]</scope>
    <source>
        <strain evidence="1">HyVt-93</strain>
    </source>
</reference>
<organism evidence="1">
    <name type="scientific">Thermococcus litoralis</name>
    <dbReference type="NCBI Taxonomy" id="2265"/>
    <lineage>
        <taxon>Archaea</taxon>
        <taxon>Methanobacteriati</taxon>
        <taxon>Methanobacteriota</taxon>
        <taxon>Thermococci</taxon>
        <taxon>Thermococcales</taxon>
        <taxon>Thermococcaceae</taxon>
        <taxon>Thermococcus</taxon>
    </lineage>
</organism>